<dbReference type="Pfam" id="PF02229">
    <property type="entry name" value="PC4"/>
    <property type="match status" value="1"/>
</dbReference>
<reference evidence="9" key="1">
    <citation type="submission" date="2021-01" db="EMBL/GenBank/DDBJ databases">
        <authorList>
            <person name="Corre E."/>
            <person name="Pelletier E."/>
            <person name="Niang G."/>
            <person name="Scheremetjew M."/>
            <person name="Finn R."/>
            <person name="Kale V."/>
            <person name="Holt S."/>
            <person name="Cochrane G."/>
            <person name="Meng A."/>
            <person name="Brown T."/>
            <person name="Cohen L."/>
        </authorList>
    </citation>
    <scope>NUCLEOTIDE SEQUENCE</scope>
    <source>
        <strain evidence="9">SAG4.97</strain>
    </source>
</reference>
<evidence type="ECO:0000256" key="4">
    <source>
        <dbReference type="ARBA" id="ARBA00023125"/>
    </source>
</evidence>
<dbReference type="GO" id="GO:0003677">
    <property type="term" value="F:DNA binding"/>
    <property type="evidence" value="ECO:0007669"/>
    <property type="project" value="UniProtKB-KW"/>
</dbReference>
<evidence type="ECO:0000256" key="6">
    <source>
        <dbReference type="ARBA" id="ARBA00023242"/>
    </source>
</evidence>
<comment type="subcellular location">
    <subcellularLocation>
        <location evidence="1">Nucleus</location>
    </subcellularLocation>
</comment>
<dbReference type="Gene3D" id="2.30.31.10">
    <property type="entry name" value="Transcriptional Coactivator Pc4, Chain A"/>
    <property type="match status" value="1"/>
</dbReference>
<evidence type="ECO:0000256" key="2">
    <source>
        <dbReference type="ARBA" id="ARBA00009001"/>
    </source>
</evidence>
<dbReference type="InterPro" id="IPR003173">
    <property type="entry name" value="PC4_C"/>
</dbReference>
<evidence type="ECO:0000256" key="3">
    <source>
        <dbReference type="ARBA" id="ARBA00023015"/>
    </source>
</evidence>
<feature type="region of interest" description="Disordered" evidence="7">
    <location>
        <begin position="1"/>
        <end position="77"/>
    </location>
</feature>
<dbReference type="InterPro" id="IPR045125">
    <property type="entry name" value="Sub1/Tcp4-like"/>
</dbReference>
<protein>
    <recommendedName>
        <fullName evidence="8">Transcriptional coactivator p15 (PC4) C-terminal domain-containing protein</fullName>
    </recommendedName>
</protein>
<evidence type="ECO:0000259" key="8">
    <source>
        <dbReference type="Pfam" id="PF02229"/>
    </source>
</evidence>
<keyword evidence="6" id="KW-0539">Nucleus</keyword>
<dbReference type="EMBL" id="HBGX01001075">
    <property type="protein sequence ID" value="CAD9551224.1"/>
    <property type="molecule type" value="Transcribed_RNA"/>
</dbReference>
<evidence type="ECO:0000256" key="5">
    <source>
        <dbReference type="ARBA" id="ARBA00023163"/>
    </source>
</evidence>
<keyword evidence="3" id="KW-0805">Transcription regulation</keyword>
<feature type="domain" description="Transcriptional coactivator p15 (PC4) C-terminal" evidence="8">
    <location>
        <begin position="79"/>
        <end position="129"/>
    </location>
</feature>
<proteinExistence type="inferred from homology"/>
<comment type="similarity">
    <text evidence="2">Belongs to the transcriptional coactivator PC4 family.</text>
</comment>
<dbReference type="GO" id="GO:0003713">
    <property type="term" value="F:transcription coactivator activity"/>
    <property type="evidence" value="ECO:0007669"/>
    <property type="project" value="InterPro"/>
</dbReference>
<keyword evidence="5" id="KW-0804">Transcription</keyword>
<dbReference type="SUPFAM" id="SSF54447">
    <property type="entry name" value="ssDNA-binding transcriptional regulator domain"/>
    <property type="match status" value="1"/>
</dbReference>
<accession>A0A7S2JL94</accession>
<evidence type="ECO:0000313" key="9">
    <source>
        <dbReference type="EMBL" id="CAD9551224.1"/>
    </source>
</evidence>
<feature type="compositionally biased region" description="Acidic residues" evidence="7">
    <location>
        <begin position="8"/>
        <end position="23"/>
    </location>
</feature>
<gene>
    <name evidence="9" type="ORF">CGLO1086_LOCUS488</name>
</gene>
<evidence type="ECO:0000256" key="7">
    <source>
        <dbReference type="SAM" id="MobiDB-lite"/>
    </source>
</evidence>
<sequence>MPKRSNDDEAEEENNESEEEEEEPKPKKGNKKAKKRESDEEDFIVDDDEDEEKPKKKTSAKGTGSSKKPAKDKDGNLYWEIGNKKRVSVRKFKGKLYIDIREFYEKDGDLLPGKKGISLQPDNWEQLKKLTEEIDEAVAKK</sequence>
<feature type="compositionally biased region" description="Acidic residues" evidence="7">
    <location>
        <begin position="39"/>
        <end position="51"/>
    </location>
</feature>
<organism evidence="9">
    <name type="scientific">Cyanoptyche gloeocystis</name>
    <dbReference type="NCBI Taxonomy" id="77922"/>
    <lineage>
        <taxon>Eukaryota</taxon>
        <taxon>Glaucocystophyceae</taxon>
        <taxon>Glaucocystophyceae incertae sedis</taxon>
        <taxon>Cyanoptyche</taxon>
    </lineage>
</organism>
<evidence type="ECO:0000256" key="1">
    <source>
        <dbReference type="ARBA" id="ARBA00004123"/>
    </source>
</evidence>
<dbReference type="AlphaFoldDB" id="A0A7S2JL94"/>
<name>A0A7S2JL94_9EUKA</name>
<keyword evidence="4" id="KW-0238">DNA-binding</keyword>
<dbReference type="PANTHER" id="PTHR13215">
    <property type="entry name" value="RNA POLYMERASE II TRANSCRIPTIONAL COACTIVATOR"/>
    <property type="match status" value="1"/>
</dbReference>
<dbReference type="GO" id="GO:0005634">
    <property type="term" value="C:nucleus"/>
    <property type="evidence" value="ECO:0007669"/>
    <property type="project" value="UniProtKB-SubCell"/>
</dbReference>
<dbReference type="GO" id="GO:0060261">
    <property type="term" value="P:positive regulation of transcription initiation by RNA polymerase II"/>
    <property type="evidence" value="ECO:0007669"/>
    <property type="project" value="InterPro"/>
</dbReference>
<dbReference type="InterPro" id="IPR009044">
    <property type="entry name" value="ssDNA-bd_transcriptional_reg"/>
</dbReference>